<name>A0A1Y1CNR7_9BACT</name>
<dbReference type="Proteomes" id="UP000218267">
    <property type="component" value="Chromosome"/>
</dbReference>
<dbReference type="AlphaFoldDB" id="A0A1Y1CNR7"/>
<proteinExistence type="inferred from homology"/>
<keyword evidence="2" id="KW-0805">Transcription regulation</keyword>
<accession>A0A1Y1CNR7</accession>
<dbReference type="EMBL" id="AP018042">
    <property type="protein sequence ID" value="BAX82005.1"/>
    <property type="molecule type" value="Genomic_DNA"/>
</dbReference>
<dbReference type="GO" id="GO:0045892">
    <property type="term" value="P:negative regulation of DNA-templated transcription"/>
    <property type="evidence" value="ECO:0007669"/>
    <property type="project" value="InterPro"/>
</dbReference>
<gene>
    <name evidence="5" type="ORF">ALGA_3713</name>
</gene>
<dbReference type="OrthoDB" id="1098508at2"/>
<dbReference type="Pfam" id="PF03965">
    <property type="entry name" value="Penicillinase_R"/>
    <property type="match status" value="1"/>
</dbReference>
<dbReference type="RefSeq" id="WP_096431935.1">
    <property type="nucleotide sequence ID" value="NZ_AP018042.1"/>
</dbReference>
<organism evidence="5 6">
    <name type="scientific">Labilibaculum antarcticum</name>
    <dbReference type="NCBI Taxonomy" id="1717717"/>
    <lineage>
        <taxon>Bacteria</taxon>
        <taxon>Pseudomonadati</taxon>
        <taxon>Bacteroidota</taxon>
        <taxon>Bacteroidia</taxon>
        <taxon>Marinilabiliales</taxon>
        <taxon>Marinifilaceae</taxon>
        <taxon>Labilibaculum</taxon>
    </lineage>
</organism>
<reference evidence="5 6" key="1">
    <citation type="journal article" date="2018" name="Mar. Genomics">
        <title>Complete genome sequence of Marinifilaceae bacterium strain SPP2, isolated from the Antarctic marine sediment.</title>
        <authorList>
            <person name="Watanabe M."/>
            <person name="Kojima H."/>
            <person name="Fukui M."/>
        </authorList>
    </citation>
    <scope>NUCLEOTIDE SEQUENCE [LARGE SCALE GENOMIC DNA]</scope>
    <source>
        <strain evidence="5 6">SPP2</strain>
    </source>
</reference>
<evidence type="ECO:0000256" key="4">
    <source>
        <dbReference type="ARBA" id="ARBA00023163"/>
    </source>
</evidence>
<dbReference type="Gene3D" id="1.10.4040.10">
    <property type="entry name" value="Penicillinase repressor domain"/>
    <property type="match status" value="1"/>
</dbReference>
<dbReference type="GO" id="GO:0003677">
    <property type="term" value="F:DNA binding"/>
    <property type="evidence" value="ECO:0007669"/>
    <property type="project" value="UniProtKB-KW"/>
</dbReference>
<evidence type="ECO:0000313" key="6">
    <source>
        <dbReference type="Proteomes" id="UP000218267"/>
    </source>
</evidence>
<comment type="similarity">
    <text evidence="1">Belongs to the BlaI transcriptional regulatory family.</text>
</comment>
<keyword evidence="6" id="KW-1185">Reference proteome</keyword>
<dbReference type="SUPFAM" id="SSF46785">
    <property type="entry name" value="Winged helix' DNA-binding domain"/>
    <property type="match status" value="1"/>
</dbReference>
<keyword evidence="3" id="KW-0238">DNA-binding</keyword>
<keyword evidence="4" id="KW-0804">Transcription</keyword>
<sequence length="132" mass="14962">MPQKSKPTAAELEILQVLWTYGPSNVRFVNDKLKSERNVGYTTTLKLMQIMTEKGILERNMNSRTHIYKAIVEEKETKNQLIDKFISTLFGGSTSGMVLQALGNQKCSTKELNEIKKLINNIENPDQNGTDK</sequence>
<dbReference type="PIRSF" id="PIRSF019455">
    <property type="entry name" value="CopR_AtkY"/>
    <property type="match status" value="1"/>
</dbReference>
<dbReference type="InterPro" id="IPR036388">
    <property type="entry name" value="WH-like_DNA-bd_sf"/>
</dbReference>
<dbReference type="InterPro" id="IPR036390">
    <property type="entry name" value="WH_DNA-bd_sf"/>
</dbReference>
<evidence type="ECO:0000256" key="2">
    <source>
        <dbReference type="ARBA" id="ARBA00023015"/>
    </source>
</evidence>
<evidence type="ECO:0000256" key="1">
    <source>
        <dbReference type="ARBA" id="ARBA00011046"/>
    </source>
</evidence>
<dbReference type="InterPro" id="IPR005650">
    <property type="entry name" value="BlaI_family"/>
</dbReference>
<dbReference type="KEGG" id="mbas:ALGA_3713"/>
<dbReference type="Gene3D" id="1.10.10.10">
    <property type="entry name" value="Winged helix-like DNA-binding domain superfamily/Winged helix DNA-binding domain"/>
    <property type="match status" value="1"/>
</dbReference>
<protein>
    <submittedName>
        <fullName evidence="5">Transcriptional regulator</fullName>
    </submittedName>
</protein>
<evidence type="ECO:0000256" key="3">
    <source>
        <dbReference type="ARBA" id="ARBA00023125"/>
    </source>
</evidence>
<reference evidence="6" key="2">
    <citation type="journal article" date="2020" name="Antonie Van Leeuwenhoek">
        <title>Labilibaculum antarcticum sp. nov., a novel facultative anaerobic, psychrotorelant bacterium isolated from marine sediment of Antarctica.</title>
        <authorList>
            <person name="Watanabe M."/>
            <person name="Kojima H."/>
            <person name="Fukui M."/>
        </authorList>
    </citation>
    <scope>NUCLEOTIDE SEQUENCE [LARGE SCALE GENOMIC DNA]</scope>
    <source>
        <strain evidence="6">SPP2</strain>
    </source>
</reference>
<evidence type="ECO:0000313" key="5">
    <source>
        <dbReference type="EMBL" id="BAX82005.1"/>
    </source>
</evidence>